<feature type="region of interest" description="Disordered" evidence="1">
    <location>
        <begin position="259"/>
        <end position="288"/>
    </location>
</feature>
<keyword evidence="3" id="KW-1185">Reference proteome</keyword>
<accession>A0A7X2NEB8</accession>
<feature type="compositionally biased region" description="Acidic residues" evidence="1">
    <location>
        <begin position="259"/>
        <end position="277"/>
    </location>
</feature>
<gene>
    <name evidence="2" type="ORF">FYJ52_00175</name>
</gene>
<dbReference type="GO" id="GO:0006259">
    <property type="term" value="P:DNA metabolic process"/>
    <property type="evidence" value="ECO:0007669"/>
    <property type="project" value="InterPro"/>
</dbReference>
<dbReference type="RefSeq" id="WP_154575247.1">
    <property type="nucleotide sequence ID" value="NZ_VUMO01000001.1"/>
</dbReference>
<evidence type="ECO:0000256" key="1">
    <source>
        <dbReference type="SAM" id="MobiDB-lite"/>
    </source>
</evidence>
<dbReference type="Pfam" id="PF03837">
    <property type="entry name" value="RecT"/>
    <property type="match status" value="1"/>
</dbReference>
<feature type="compositionally biased region" description="Basic and acidic residues" evidence="1">
    <location>
        <begin position="1"/>
        <end position="11"/>
    </location>
</feature>
<dbReference type="Proteomes" id="UP000461754">
    <property type="component" value="Unassembled WGS sequence"/>
</dbReference>
<organism evidence="2 3">
    <name type="scientific">Pseudoramibacter porci</name>
    <dbReference type="NCBI Taxonomy" id="2606631"/>
    <lineage>
        <taxon>Bacteria</taxon>
        <taxon>Bacillati</taxon>
        <taxon>Bacillota</taxon>
        <taxon>Clostridia</taxon>
        <taxon>Eubacteriales</taxon>
        <taxon>Eubacteriaceae</taxon>
        <taxon>Pseudoramibacter</taxon>
    </lineage>
</organism>
<dbReference type="AlphaFoldDB" id="A0A7X2NEB8"/>
<sequence>MAVKDALEKRANQSAQGARHAPQSIKDWIKVMEPAIKKALPSVITPERFTRMVMTAVSSNSKLAECTPASFCGAMMQAAQLGLEPNTPLGQAYLIPYRNHGKLECQYQTGYKGLITLAYRSGQFKSIYAKEVYAADEFSYEYGLEPHLKHIPSTDLDRGEVVYYYAVFTLINGGFGFEVMSKAAVDAFARKYSQAYKKGYTSPWQTNFDEMAKKTVLKRVLKYAPLSTEFVKEVSADETIKTTLDANMVDLPDETQYEMVDEEEEDSSAESSQEEATVEQTVIDARLK</sequence>
<reference evidence="2 3" key="1">
    <citation type="submission" date="2019-08" db="EMBL/GenBank/DDBJ databases">
        <title>In-depth cultivation of the pig gut microbiome towards novel bacterial diversity and tailored functional studies.</title>
        <authorList>
            <person name="Wylensek D."/>
            <person name="Hitch T.C.A."/>
            <person name="Clavel T."/>
        </authorList>
    </citation>
    <scope>NUCLEOTIDE SEQUENCE [LARGE SCALE GENOMIC DNA]</scope>
    <source>
        <strain evidence="2 3">RF-744-FAT-4</strain>
    </source>
</reference>
<name>A0A7X2NEB8_9FIRM</name>
<protein>
    <submittedName>
        <fullName evidence="2">Recombinase RecT</fullName>
    </submittedName>
</protein>
<feature type="region of interest" description="Disordered" evidence="1">
    <location>
        <begin position="1"/>
        <end position="21"/>
    </location>
</feature>
<dbReference type="InterPro" id="IPR004590">
    <property type="entry name" value="ssDNA_annealing_RecT"/>
</dbReference>
<dbReference type="EMBL" id="VUMO01000001">
    <property type="protein sequence ID" value="MSS18839.1"/>
    <property type="molecule type" value="Genomic_DNA"/>
</dbReference>
<comment type="caution">
    <text evidence="2">The sequence shown here is derived from an EMBL/GenBank/DDBJ whole genome shotgun (WGS) entry which is preliminary data.</text>
</comment>
<evidence type="ECO:0000313" key="3">
    <source>
        <dbReference type="Proteomes" id="UP000461754"/>
    </source>
</evidence>
<dbReference type="GO" id="GO:0003677">
    <property type="term" value="F:DNA binding"/>
    <property type="evidence" value="ECO:0007669"/>
    <property type="project" value="InterPro"/>
</dbReference>
<dbReference type="NCBIfam" id="TIGR00616">
    <property type="entry name" value="rect"/>
    <property type="match status" value="1"/>
</dbReference>
<dbReference type="InterPro" id="IPR018330">
    <property type="entry name" value="RecT_fam"/>
</dbReference>
<proteinExistence type="predicted"/>
<evidence type="ECO:0000313" key="2">
    <source>
        <dbReference type="EMBL" id="MSS18839.1"/>
    </source>
</evidence>